<reference evidence="9" key="1">
    <citation type="submission" date="2021-03" db="EMBL/GenBank/DDBJ databases">
        <authorList>
            <person name="Kanchanasin P."/>
            <person name="Saeng-In P."/>
            <person name="Phongsopitanun W."/>
            <person name="Yuki M."/>
            <person name="Kudo T."/>
            <person name="Ohkuma M."/>
            <person name="Tanasupawat S."/>
        </authorList>
    </citation>
    <scope>NUCLEOTIDE SEQUENCE</scope>
    <source>
        <strain evidence="9">GKU 128</strain>
    </source>
</reference>
<dbReference type="GO" id="GO:0000166">
    <property type="term" value="F:nucleotide binding"/>
    <property type="evidence" value="ECO:0007669"/>
    <property type="project" value="UniProtKB-KW"/>
</dbReference>
<dbReference type="Pfam" id="PF00208">
    <property type="entry name" value="ELFV_dehydrog"/>
    <property type="match status" value="1"/>
</dbReference>
<dbReference type="GO" id="GO:0004352">
    <property type="term" value="F:glutamate dehydrogenase (NAD+) activity"/>
    <property type="evidence" value="ECO:0007669"/>
    <property type="project" value="TreeGrafter"/>
</dbReference>
<dbReference type="InterPro" id="IPR046346">
    <property type="entry name" value="Aminoacid_DH-like_N_sf"/>
</dbReference>
<comment type="similarity">
    <text evidence="1 3 7">Belongs to the Glu/Leu/Phe/Val dehydrogenases family.</text>
</comment>
<proteinExistence type="inferred from homology"/>
<dbReference type="PRINTS" id="PR00082">
    <property type="entry name" value="GLFDHDRGNASE"/>
</dbReference>
<evidence type="ECO:0000256" key="4">
    <source>
        <dbReference type="PIRSR" id="PIRSR000185-1"/>
    </source>
</evidence>
<feature type="binding site" evidence="5">
    <location>
        <position position="152"/>
    </location>
    <ligand>
        <name>NAD(+)</name>
        <dbReference type="ChEBI" id="CHEBI:57540"/>
    </ligand>
</feature>
<dbReference type="RefSeq" id="WP_208262651.1">
    <property type="nucleotide sequence ID" value="NZ_JAGEOJ010000026.1"/>
</dbReference>
<dbReference type="InterPro" id="IPR033524">
    <property type="entry name" value="Glu/Leu/Phe/Val_DH_AS"/>
</dbReference>
<dbReference type="GO" id="GO:0006538">
    <property type="term" value="P:L-glutamate catabolic process"/>
    <property type="evidence" value="ECO:0007669"/>
    <property type="project" value="TreeGrafter"/>
</dbReference>
<gene>
    <name evidence="9" type="ORF">J4573_45660</name>
</gene>
<evidence type="ECO:0000256" key="3">
    <source>
        <dbReference type="PIRNR" id="PIRNR000185"/>
    </source>
</evidence>
<dbReference type="AlphaFoldDB" id="A0A939PQM4"/>
<dbReference type="Gene3D" id="3.40.50.10860">
    <property type="entry name" value="Leucine Dehydrogenase, chain A, domain 1"/>
    <property type="match status" value="1"/>
</dbReference>
<dbReference type="PANTHER" id="PTHR11606:SF13">
    <property type="entry name" value="GLUTAMATE DEHYDROGENASE 1, MITOCHONDRIAL"/>
    <property type="match status" value="1"/>
</dbReference>
<evidence type="ECO:0000256" key="2">
    <source>
        <dbReference type="ARBA" id="ARBA00023002"/>
    </source>
</evidence>
<dbReference type="EMBL" id="JAGEOJ010000026">
    <property type="protein sequence ID" value="MBO2454443.1"/>
    <property type="molecule type" value="Genomic_DNA"/>
</dbReference>
<dbReference type="SUPFAM" id="SSF53223">
    <property type="entry name" value="Aminoacid dehydrogenase-like, N-terminal domain"/>
    <property type="match status" value="1"/>
</dbReference>
<organism evidence="9 10">
    <name type="scientific">Actinomadura barringtoniae</name>
    <dbReference type="NCBI Taxonomy" id="1427535"/>
    <lineage>
        <taxon>Bacteria</taxon>
        <taxon>Bacillati</taxon>
        <taxon>Actinomycetota</taxon>
        <taxon>Actinomycetes</taxon>
        <taxon>Streptosporangiales</taxon>
        <taxon>Thermomonosporaceae</taxon>
        <taxon>Actinomadura</taxon>
    </lineage>
</organism>
<keyword evidence="2 3" id="KW-0560">Oxidoreductase</keyword>
<accession>A0A939PQM4</accession>
<dbReference type="Pfam" id="PF02812">
    <property type="entry name" value="ELFV_dehydrog_N"/>
    <property type="match status" value="1"/>
</dbReference>
<dbReference type="PANTHER" id="PTHR11606">
    <property type="entry name" value="GLUTAMATE DEHYDROGENASE"/>
    <property type="match status" value="1"/>
</dbReference>
<keyword evidence="10" id="KW-1185">Reference proteome</keyword>
<feature type="domain" description="Glutamate/phenylalanine/leucine/valine/L-tryptophan dehydrogenase C-terminal" evidence="8">
    <location>
        <begin position="143"/>
        <end position="377"/>
    </location>
</feature>
<dbReference type="Gene3D" id="3.40.50.720">
    <property type="entry name" value="NAD(P)-binding Rossmann-like Domain"/>
    <property type="match status" value="1"/>
</dbReference>
<dbReference type="PROSITE" id="PS00074">
    <property type="entry name" value="GLFV_DEHYDROGENASE"/>
    <property type="match status" value="1"/>
</dbReference>
<dbReference type="InterPro" id="IPR006095">
    <property type="entry name" value="Glu/Leu/Phe/Val/Trp_DH"/>
</dbReference>
<evidence type="ECO:0000256" key="1">
    <source>
        <dbReference type="ARBA" id="ARBA00006382"/>
    </source>
</evidence>
<evidence type="ECO:0000256" key="7">
    <source>
        <dbReference type="RuleBase" id="RU004417"/>
    </source>
</evidence>
<feature type="binding site" evidence="5">
    <location>
        <position position="41"/>
    </location>
    <ligand>
        <name>substrate</name>
    </ligand>
</feature>
<evidence type="ECO:0000259" key="8">
    <source>
        <dbReference type="SMART" id="SM00839"/>
    </source>
</evidence>
<dbReference type="InterPro" id="IPR006096">
    <property type="entry name" value="Glu/Leu/Phe/Val/Trp_DH_C"/>
</dbReference>
<keyword evidence="5" id="KW-0520">NAD</keyword>
<dbReference type="SUPFAM" id="SSF51735">
    <property type="entry name" value="NAD(P)-binding Rossmann-fold domains"/>
    <property type="match status" value="1"/>
</dbReference>
<feature type="site" description="Important for catalysis" evidence="6">
    <location>
        <position position="113"/>
    </location>
</feature>
<evidence type="ECO:0000256" key="5">
    <source>
        <dbReference type="PIRSR" id="PIRSR000185-2"/>
    </source>
</evidence>
<dbReference type="PIRSF" id="PIRSF000185">
    <property type="entry name" value="Glu_DH"/>
    <property type="match status" value="1"/>
</dbReference>
<sequence length="390" mass="40585">MSDVFSLMDEWGPERVVCVSDSRTGMKGVLVIDNTARGMGKGGMRMSPTVTVHEVARLARVMTYKWAGVDLFYGGAKAGIVADPASPDKEAILRAFVRALAKEIPAEYVVGLDMGLTERDAAIVQDELGDRGAAVGTPHALGGMPYDELGVTGFGVAEVTDAAAQEAGLPMSGARVVVQGFGAVGHAAARRLVELGASVVAISTVRGGLYDPDGLDVARLLKLRAEAGDDLIAEYGGGSLLEPGAELLVPADIVIPAALQDVIDEDVATRIQARVVVEGANLPTGPGAQRVLAERGVTVVPDFVANAGGVVAAGFAMDARYSPFRPEPDAVFATVSAKLRDNTTTILAEAARRRTTTHEAAVALAQHRVRAAMHLKGRLPQSPPTAPILL</sequence>
<dbReference type="InterPro" id="IPR036291">
    <property type="entry name" value="NAD(P)-bd_dom_sf"/>
</dbReference>
<dbReference type="InterPro" id="IPR006097">
    <property type="entry name" value="Glu/Leu/Phe/Val/Trp_DH_dimer"/>
</dbReference>
<protein>
    <recommendedName>
        <fullName evidence="3">Glutamate dehydrogenase</fullName>
    </recommendedName>
</protein>
<evidence type="ECO:0000313" key="9">
    <source>
        <dbReference type="EMBL" id="MBO2454443.1"/>
    </source>
</evidence>
<name>A0A939PQM4_9ACTN</name>
<keyword evidence="5" id="KW-0547">Nucleotide-binding</keyword>
<evidence type="ECO:0000313" key="10">
    <source>
        <dbReference type="Proteomes" id="UP000669179"/>
    </source>
</evidence>
<dbReference type="SMART" id="SM00839">
    <property type="entry name" value="ELFV_dehydrog"/>
    <property type="match status" value="1"/>
</dbReference>
<dbReference type="Proteomes" id="UP000669179">
    <property type="component" value="Unassembled WGS sequence"/>
</dbReference>
<dbReference type="InterPro" id="IPR014362">
    <property type="entry name" value="Glu_DH"/>
</dbReference>
<comment type="caution">
    <text evidence="9">The sequence shown here is derived from an EMBL/GenBank/DDBJ whole genome shotgun (WGS) entry which is preliminary data.</text>
</comment>
<evidence type="ECO:0000256" key="6">
    <source>
        <dbReference type="PIRSR" id="PIRSR000185-3"/>
    </source>
</evidence>
<feature type="binding site" evidence="5">
    <location>
        <position position="65"/>
    </location>
    <ligand>
        <name>substrate</name>
    </ligand>
</feature>
<feature type="active site" description="Proton donor" evidence="4">
    <location>
        <position position="77"/>
    </location>
</feature>